<dbReference type="AlphaFoldDB" id="A0A3G1B8G2"/>
<feature type="transmembrane region" description="Helical" evidence="1">
    <location>
        <begin position="27"/>
        <end position="51"/>
    </location>
</feature>
<gene>
    <name evidence="2" type="ORF">SU86_000785</name>
</gene>
<keyword evidence="1" id="KW-0472">Membrane</keyword>
<name>A0A3G1B8G2_9ARCH</name>
<keyword evidence="1" id="KW-1133">Transmembrane helix</keyword>
<dbReference type="EMBL" id="CP011097">
    <property type="protein sequence ID" value="AJZ76537.1"/>
    <property type="molecule type" value="Genomic_DNA"/>
</dbReference>
<feature type="transmembrane region" description="Helical" evidence="1">
    <location>
        <begin position="117"/>
        <end position="143"/>
    </location>
</feature>
<dbReference type="Proteomes" id="UP000266745">
    <property type="component" value="Chromosome"/>
</dbReference>
<feature type="transmembrane region" description="Helical" evidence="1">
    <location>
        <begin position="71"/>
        <end position="96"/>
    </location>
</feature>
<feature type="transmembrane region" description="Helical" evidence="1">
    <location>
        <begin position="163"/>
        <end position="185"/>
    </location>
</feature>
<sequence length="204" mass="22434">MEKKESERKKFLEVSDKKRPSPWGNRFVLSAIIQGAIITGLTVSLIIMQAVFSDTSLIEFLSLSLDGPAKWFFFGYFMYITLVVSIAITAIFYNHLESNLNKKVRGKKNQLVWMQLIGMNVGGAITTILLIVAGFVGTGFVSFAEGEQNQAAYITELVKLPVAISAMVFAIGMISGGIAYATTYLGGPKINKISSNELTKYDRL</sequence>
<evidence type="ECO:0000256" key="1">
    <source>
        <dbReference type="SAM" id="Phobius"/>
    </source>
</evidence>
<keyword evidence="1" id="KW-0812">Transmembrane</keyword>
<keyword evidence="3" id="KW-1185">Reference proteome</keyword>
<reference evidence="2 3" key="1">
    <citation type="journal article" date="2016" name="Sci. Rep.">
        <title>A novel ammonia-oxidizing archaeon from wastewater treatment plant: Its enrichment, physiological and genomic characteristics.</title>
        <authorList>
            <person name="Li Y."/>
            <person name="Ding K."/>
            <person name="Wen X."/>
            <person name="Zhang B."/>
            <person name="Shen B."/>
            <person name="Yang Y."/>
        </authorList>
    </citation>
    <scope>NUCLEOTIDE SEQUENCE [LARGE SCALE GENOMIC DNA]</scope>
    <source>
        <strain evidence="2 3">SAT1</strain>
    </source>
</reference>
<dbReference type="KEGG" id="tah:SU86_000785"/>
<evidence type="ECO:0000313" key="3">
    <source>
        <dbReference type="Proteomes" id="UP000266745"/>
    </source>
</evidence>
<organism evidence="2 3">
    <name type="scientific">Candidatus Nitrosotenuis cloacae</name>
    <dbReference type="NCBI Taxonomy" id="1603555"/>
    <lineage>
        <taxon>Archaea</taxon>
        <taxon>Nitrososphaerota</taxon>
        <taxon>Candidatus Nitrosotenuis</taxon>
    </lineage>
</organism>
<proteinExistence type="predicted"/>
<evidence type="ECO:0000313" key="2">
    <source>
        <dbReference type="EMBL" id="AJZ76537.1"/>
    </source>
</evidence>
<protein>
    <submittedName>
        <fullName evidence="2">Uncharacterized protein</fullName>
    </submittedName>
</protein>
<accession>A0A3G1B8G2</accession>